<evidence type="ECO:0000256" key="7">
    <source>
        <dbReference type="SAM" id="SignalP"/>
    </source>
</evidence>
<keyword evidence="5 6" id="KW-0961">Cell wall biogenesis/degradation</keyword>
<dbReference type="SUPFAM" id="SSF141523">
    <property type="entry name" value="L,D-transpeptidase catalytic domain-like"/>
    <property type="match status" value="1"/>
</dbReference>
<feature type="active site" description="Nucleophile" evidence="6">
    <location>
        <position position="124"/>
    </location>
</feature>
<gene>
    <name evidence="9" type="ORF">LV75_001663</name>
</gene>
<feature type="signal peptide" evidence="7">
    <location>
        <begin position="1"/>
        <end position="32"/>
    </location>
</feature>
<dbReference type="Proteomes" id="UP001205185">
    <property type="component" value="Unassembled WGS sequence"/>
</dbReference>
<sequence>MGVSKKGTLGRALGVTAAAGLAFVLAAPQAQASPAPCSAAARACVDLSANSAWLVNAGSVTYGAVPITSGKAGYRTPVGSFKVTYKDIDHWSKAFNGPMPFSVFFTTSGVAFHEGSLSQLSHGCIHLSPEAARVFYDNLAPGDIVEVVR</sequence>
<feature type="chain" id="PRO_5047214823" evidence="7">
    <location>
        <begin position="33"/>
        <end position="149"/>
    </location>
</feature>
<evidence type="ECO:0000313" key="10">
    <source>
        <dbReference type="Proteomes" id="UP001205185"/>
    </source>
</evidence>
<evidence type="ECO:0000256" key="1">
    <source>
        <dbReference type="ARBA" id="ARBA00004752"/>
    </source>
</evidence>
<organism evidence="9 10">
    <name type="scientific">Actinokineospora diospyrosa</name>
    <dbReference type="NCBI Taxonomy" id="103728"/>
    <lineage>
        <taxon>Bacteria</taxon>
        <taxon>Bacillati</taxon>
        <taxon>Actinomycetota</taxon>
        <taxon>Actinomycetes</taxon>
        <taxon>Pseudonocardiales</taxon>
        <taxon>Pseudonocardiaceae</taxon>
        <taxon>Actinokineospora</taxon>
    </lineage>
</organism>
<evidence type="ECO:0000313" key="9">
    <source>
        <dbReference type="EMBL" id="MCP2269175.1"/>
    </source>
</evidence>
<comment type="caution">
    <text evidence="9">The sequence shown here is derived from an EMBL/GenBank/DDBJ whole genome shotgun (WGS) entry which is preliminary data.</text>
</comment>
<dbReference type="PANTHER" id="PTHR30582:SF33">
    <property type="entry name" value="EXPORTED PROTEIN"/>
    <property type="match status" value="1"/>
</dbReference>
<proteinExistence type="predicted"/>
<keyword evidence="3 6" id="KW-0133">Cell shape</keyword>
<protein>
    <submittedName>
        <fullName evidence="9">L,D-transpeptidase catalytic domain</fullName>
    </submittedName>
</protein>
<accession>A0ABT1I969</accession>
<feature type="active site" description="Proton donor/acceptor" evidence="6">
    <location>
        <position position="113"/>
    </location>
</feature>
<comment type="pathway">
    <text evidence="1 6">Cell wall biogenesis; peptidoglycan biosynthesis.</text>
</comment>
<keyword evidence="10" id="KW-1185">Reference proteome</keyword>
<evidence type="ECO:0000256" key="3">
    <source>
        <dbReference type="ARBA" id="ARBA00022960"/>
    </source>
</evidence>
<dbReference type="PANTHER" id="PTHR30582">
    <property type="entry name" value="L,D-TRANSPEPTIDASE"/>
    <property type="match status" value="1"/>
</dbReference>
<evidence type="ECO:0000256" key="6">
    <source>
        <dbReference type="PROSITE-ProRule" id="PRU01373"/>
    </source>
</evidence>
<keyword evidence="2" id="KW-0808">Transferase</keyword>
<keyword evidence="7" id="KW-0732">Signal</keyword>
<dbReference type="Gene3D" id="2.40.440.10">
    <property type="entry name" value="L,D-transpeptidase catalytic domain-like"/>
    <property type="match status" value="1"/>
</dbReference>
<evidence type="ECO:0000259" key="8">
    <source>
        <dbReference type="PROSITE" id="PS52029"/>
    </source>
</evidence>
<evidence type="ECO:0000256" key="2">
    <source>
        <dbReference type="ARBA" id="ARBA00022679"/>
    </source>
</evidence>
<dbReference type="EMBL" id="JAMTCO010000004">
    <property type="protein sequence ID" value="MCP2269175.1"/>
    <property type="molecule type" value="Genomic_DNA"/>
</dbReference>
<dbReference type="PROSITE" id="PS52029">
    <property type="entry name" value="LD_TPASE"/>
    <property type="match status" value="1"/>
</dbReference>
<reference evidence="9 10" key="1">
    <citation type="submission" date="2022-06" db="EMBL/GenBank/DDBJ databases">
        <title>Genomic Encyclopedia of Archaeal and Bacterial Type Strains, Phase II (KMG-II): from individual species to whole genera.</title>
        <authorList>
            <person name="Goeker M."/>
        </authorList>
    </citation>
    <scope>NUCLEOTIDE SEQUENCE [LARGE SCALE GENOMIC DNA]</scope>
    <source>
        <strain evidence="9 10">DSM 44255</strain>
    </source>
</reference>
<evidence type="ECO:0000256" key="5">
    <source>
        <dbReference type="ARBA" id="ARBA00023316"/>
    </source>
</evidence>
<name>A0ABT1I969_9PSEU</name>
<dbReference type="InterPro" id="IPR050979">
    <property type="entry name" value="LD-transpeptidase"/>
</dbReference>
<feature type="domain" description="L,D-TPase catalytic" evidence="8">
    <location>
        <begin position="41"/>
        <end position="148"/>
    </location>
</feature>
<dbReference type="InterPro" id="IPR005490">
    <property type="entry name" value="LD_TPept_cat_dom"/>
</dbReference>
<dbReference type="Pfam" id="PF03734">
    <property type="entry name" value="YkuD"/>
    <property type="match status" value="1"/>
</dbReference>
<evidence type="ECO:0000256" key="4">
    <source>
        <dbReference type="ARBA" id="ARBA00022984"/>
    </source>
</evidence>
<dbReference type="RefSeq" id="WP_372504151.1">
    <property type="nucleotide sequence ID" value="NZ_BAAAVB010000004.1"/>
</dbReference>
<dbReference type="CDD" id="cd16913">
    <property type="entry name" value="YkuD_like"/>
    <property type="match status" value="1"/>
</dbReference>
<keyword evidence="4 6" id="KW-0573">Peptidoglycan synthesis</keyword>
<dbReference type="InterPro" id="IPR038063">
    <property type="entry name" value="Transpep_catalytic_dom"/>
</dbReference>